<dbReference type="Proteomes" id="UP001346149">
    <property type="component" value="Unassembled WGS sequence"/>
</dbReference>
<gene>
    <name evidence="2" type="ORF">SAY86_019966</name>
</gene>
<organism evidence="2 3">
    <name type="scientific">Trapa natans</name>
    <name type="common">Water chestnut</name>
    <dbReference type="NCBI Taxonomy" id="22666"/>
    <lineage>
        <taxon>Eukaryota</taxon>
        <taxon>Viridiplantae</taxon>
        <taxon>Streptophyta</taxon>
        <taxon>Embryophyta</taxon>
        <taxon>Tracheophyta</taxon>
        <taxon>Spermatophyta</taxon>
        <taxon>Magnoliopsida</taxon>
        <taxon>eudicotyledons</taxon>
        <taxon>Gunneridae</taxon>
        <taxon>Pentapetalae</taxon>
        <taxon>rosids</taxon>
        <taxon>malvids</taxon>
        <taxon>Myrtales</taxon>
        <taxon>Lythraceae</taxon>
        <taxon>Trapa</taxon>
    </lineage>
</organism>
<feature type="region of interest" description="Disordered" evidence="1">
    <location>
        <begin position="81"/>
        <end position="154"/>
    </location>
</feature>
<evidence type="ECO:0000256" key="1">
    <source>
        <dbReference type="SAM" id="MobiDB-lite"/>
    </source>
</evidence>
<keyword evidence="3" id="KW-1185">Reference proteome</keyword>
<dbReference type="EMBL" id="JAXQNO010000011">
    <property type="protein sequence ID" value="KAK4788647.1"/>
    <property type="molecule type" value="Genomic_DNA"/>
</dbReference>
<sequence>MLLAVEGGGFFSSSASGYSKGLTLLLLGQKDEDDQPMKVSPWNQYQLVDHEHKVRLGLGSRRKWLTKSFLSFICFSCPSQGDDESSHSKDARADQQDIWTDPLVSDECHDPKADLDDATDTEKPAPRSNLRRRSSADAVPVSDSHDPLVENISNVPGQIGGRRVQWTDALGTELFEIREFEPSEIEESEDECKGKNERQCACTIM</sequence>
<evidence type="ECO:0000313" key="2">
    <source>
        <dbReference type="EMBL" id="KAK4788647.1"/>
    </source>
</evidence>
<proteinExistence type="predicted"/>
<reference evidence="2 3" key="1">
    <citation type="journal article" date="2023" name="Hortic Res">
        <title>Pangenome of water caltrop reveals structural variations and asymmetric subgenome divergence after allopolyploidization.</title>
        <authorList>
            <person name="Zhang X."/>
            <person name="Chen Y."/>
            <person name="Wang L."/>
            <person name="Yuan Y."/>
            <person name="Fang M."/>
            <person name="Shi L."/>
            <person name="Lu R."/>
            <person name="Comes H.P."/>
            <person name="Ma Y."/>
            <person name="Chen Y."/>
            <person name="Huang G."/>
            <person name="Zhou Y."/>
            <person name="Zheng Z."/>
            <person name="Qiu Y."/>
        </authorList>
    </citation>
    <scope>NUCLEOTIDE SEQUENCE [LARGE SCALE GENOMIC DNA]</scope>
    <source>
        <strain evidence="2">F231</strain>
    </source>
</reference>
<dbReference type="PANTHER" id="PTHR33401:SF3">
    <property type="entry name" value="LOW AFFINITY POTASSIUM TRANSPORT SYSTEM PROTEIN"/>
    <property type="match status" value="1"/>
</dbReference>
<evidence type="ECO:0000313" key="3">
    <source>
        <dbReference type="Proteomes" id="UP001346149"/>
    </source>
</evidence>
<accession>A0AAN7LYK4</accession>
<dbReference type="AlphaFoldDB" id="A0AAN7LYK4"/>
<dbReference type="PANTHER" id="PTHR33401">
    <property type="entry name" value="LIGHT-HARVESTING COMPLEX-LIKE PROTEIN OHP2, CHLOROPLASTIC"/>
    <property type="match status" value="1"/>
</dbReference>
<comment type="caution">
    <text evidence="2">The sequence shown here is derived from an EMBL/GenBank/DDBJ whole genome shotgun (WGS) entry which is preliminary data.</text>
</comment>
<feature type="compositionally biased region" description="Basic and acidic residues" evidence="1">
    <location>
        <begin position="106"/>
        <end position="125"/>
    </location>
</feature>
<protein>
    <submittedName>
        <fullName evidence="2">Uncharacterized protein</fullName>
    </submittedName>
</protein>
<name>A0AAN7LYK4_TRANT</name>
<feature type="compositionally biased region" description="Basic and acidic residues" evidence="1">
    <location>
        <begin position="84"/>
        <end position="95"/>
    </location>
</feature>